<accession>A0A645FYX0</accession>
<protein>
    <submittedName>
        <fullName evidence="2">Uncharacterized protein</fullName>
    </submittedName>
</protein>
<dbReference type="EMBL" id="VSSQ01066270">
    <property type="protein sequence ID" value="MPN18850.1"/>
    <property type="molecule type" value="Genomic_DNA"/>
</dbReference>
<feature type="region of interest" description="Disordered" evidence="1">
    <location>
        <begin position="1"/>
        <end position="28"/>
    </location>
</feature>
<proteinExistence type="predicted"/>
<dbReference type="AlphaFoldDB" id="A0A645FYX0"/>
<gene>
    <name evidence="2" type="ORF">SDC9_166215</name>
</gene>
<organism evidence="2">
    <name type="scientific">bioreactor metagenome</name>
    <dbReference type="NCBI Taxonomy" id="1076179"/>
    <lineage>
        <taxon>unclassified sequences</taxon>
        <taxon>metagenomes</taxon>
        <taxon>ecological metagenomes</taxon>
    </lineage>
</organism>
<evidence type="ECO:0000256" key="1">
    <source>
        <dbReference type="SAM" id="MobiDB-lite"/>
    </source>
</evidence>
<sequence>MNRREDLRIHPTQKQRQRNREDDRNVDGNDILDRFFDVGINPSSGSNSRHQIIQIVIR</sequence>
<feature type="compositionally biased region" description="Basic and acidic residues" evidence="1">
    <location>
        <begin position="18"/>
        <end position="28"/>
    </location>
</feature>
<name>A0A645FYX0_9ZZZZ</name>
<reference evidence="2" key="1">
    <citation type="submission" date="2019-08" db="EMBL/GenBank/DDBJ databases">
        <authorList>
            <person name="Kucharzyk K."/>
            <person name="Murdoch R.W."/>
            <person name="Higgins S."/>
            <person name="Loffler F."/>
        </authorList>
    </citation>
    <scope>NUCLEOTIDE SEQUENCE</scope>
</reference>
<comment type="caution">
    <text evidence="2">The sequence shown here is derived from an EMBL/GenBank/DDBJ whole genome shotgun (WGS) entry which is preliminary data.</text>
</comment>
<evidence type="ECO:0000313" key="2">
    <source>
        <dbReference type="EMBL" id="MPN18850.1"/>
    </source>
</evidence>